<dbReference type="AlphaFoldDB" id="A0A0D2V4N4"/>
<gene>
    <name evidence="2" type="ORF">B456_012G125300</name>
</gene>
<evidence type="ECO:0000313" key="2">
    <source>
        <dbReference type="EMBL" id="KJB77201.1"/>
    </source>
</evidence>
<accession>A0A0D2V4N4</accession>
<sequence length="343" mass="38024">MTMVPAENLSKQNHLPHCGGLDFYGCGGGGGGGDSSYTENFGLMNRLHGYDYHNEACLGSDLGANQMAENPSRTNSLNETGSSSKDYNQEQEERDDEGWLQLSIGGHATKYHHHHHHNKHDQVDLTATRGGLTELDLLPGGTCHQERPHMPEFRPPLHPLVMQGFTTSLFLQQQGTSSMFSRACRPIAAATAPSPLVPLGSYFARPFQVQPGIDVAGPSTDFKIIDPPRRPHSGIWFILQASENQAKEPFLPQIPKSYLRIKDGKMTVGSIMKYLVNKLKLDSESEQVEIRCRGEELEPGLTLEHVRDQIWSSTDAVVTLLPHTSTPPSLHFNLMLLHYGRRA</sequence>
<dbReference type="Gramene" id="KJB77201">
    <property type="protein sequence ID" value="KJB77201"/>
    <property type="gene ID" value="B456_012G125300"/>
</dbReference>
<dbReference type="OrthoDB" id="1932457at2759"/>
<reference evidence="2 3" key="1">
    <citation type="journal article" date="2012" name="Nature">
        <title>Repeated polyploidization of Gossypium genomes and the evolution of spinnable cotton fibres.</title>
        <authorList>
            <person name="Paterson A.H."/>
            <person name="Wendel J.F."/>
            <person name="Gundlach H."/>
            <person name="Guo H."/>
            <person name="Jenkins J."/>
            <person name="Jin D."/>
            <person name="Llewellyn D."/>
            <person name="Showmaker K.C."/>
            <person name="Shu S."/>
            <person name="Udall J."/>
            <person name="Yoo M.J."/>
            <person name="Byers R."/>
            <person name="Chen W."/>
            <person name="Doron-Faigenboim A."/>
            <person name="Duke M.V."/>
            <person name="Gong L."/>
            <person name="Grimwood J."/>
            <person name="Grover C."/>
            <person name="Grupp K."/>
            <person name="Hu G."/>
            <person name="Lee T.H."/>
            <person name="Li J."/>
            <person name="Lin L."/>
            <person name="Liu T."/>
            <person name="Marler B.S."/>
            <person name="Page J.T."/>
            <person name="Roberts A.W."/>
            <person name="Romanel E."/>
            <person name="Sanders W.S."/>
            <person name="Szadkowski E."/>
            <person name="Tan X."/>
            <person name="Tang H."/>
            <person name="Xu C."/>
            <person name="Wang J."/>
            <person name="Wang Z."/>
            <person name="Zhang D."/>
            <person name="Zhang L."/>
            <person name="Ashrafi H."/>
            <person name="Bedon F."/>
            <person name="Bowers J.E."/>
            <person name="Brubaker C.L."/>
            <person name="Chee P.W."/>
            <person name="Das S."/>
            <person name="Gingle A.R."/>
            <person name="Haigler C.H."/>
            <person name="Harker D."/>
            <person name="Hoffmann L.V."/>
            <person name="Hovav R."/>
            <person name="Jones D.C."/>
            <person name="Lemke C."/>
            <person name="Mansoor S."/>
            <person name="ur Rahman M."/>
            <person name="Rainville L.N."/>
            <person name="Rambani A."/>
            <person name="Reddy U.K."/>
            <person name="Rong J.K."/>
            <person name="Saranga Y."/>
            <person name="Scheffler B.E."/>
            <person name="Scheffler J.A."/>
            <person name="Stelly D.M."/>
            <person name="Triplett B.A."/>
            <person name="Van Deynze A."/>
            <person name="Vaslin M.F."/>
            <person name="Waghmare V.N."/>
            <person name="Walford S.A."/>
            <person name="Wright R.J."/>
            <person name="Zaki E.A."/>
            <person name="Zhang T."/>
            <person name="Dennis E.S."/>
            <person name="Mayer K.F."/>
            <person name="Peterson D.G."/>
            <person name="Rokhsar D.S."/>
            <person name="Wang X."/>
            <person name="Schmutz J."/>
        </authorList>
    </citation>
    <scope>NUCLEOTIDE SEQUENCE [LARGE SCALE GENOMIC DNA]</scope>
</reference>
<evidence type="ECO:0000256" key="1">
    <source>
        <dbReference type="SAM" id="MobiDB-lite"/>
    </source>
</evidence>
<dbReference type="OMA" id="CITEHGE"/>
<dbReference type="eggNOG" id="KOG2660">
    <property type="taxonomic scope" value="Eukaryota"/>
</dbReference>
<dbReference type="Gene3D" id="3.10.20.90">
    <property type="entry name" value="Phosphatidylinositol 3-kinase Catalytic Subunit, Chain A, domain 1"/>
    <property type="match status" value="1"/>
</dbReference>
<dbReference type="PANTHER" id="PTHR47290:SF4">
    <property type="entry name" value="RING FINGER PROTEIN"/>
    <property type="match status" value="1"/>
</dbReference>
<dbReference type="STRING" id="29730.A0A0D2V4N4"/>
<dbReference type="EMBL" id="CM001751">
    <property type="protein sequence ID" value="KJB77201.1"/>
    <property type="molecule type" value="Genomic_DNA"/>
</dbReference>
<evidence type="ECO:0008006" key="4">
    <source>
        <dbReference type="Google" id="ProtNLM"/>
    </source>
</evidence>
<protein>
    <recommendedName>
        <fullName evidence="4">Ubiquitin-like domain-containing protein</fullName>
    </recommendedName>
</protein>
<feature type="region of interest" description="Disordered" evidence="1">
    <location>
        <begin position="63"/>
        <end position="97"/>
    </location>
</feature>
<proteinExistence type="predicted"/>
<organism evidence="2 3">
    <name type="scientific">Gossypium raimondii</name>
    <name type="common">Peruvian cotton</name>
    <name type="synonym">Gossypium klotzschianum subsp. raimondii</name>
    <dbReference type="NCBI Taxonomy" id="29730"/>
    <lineage>
        <taxon>Eukaryota</taxon>
        <taxon>Viridiplantae</taxon>
        <taxon>Streptophyta</taxon>
        <taxon>Embryophyta</taxon>
        <taxon>Tracheophyta</taxon>
        <taxon>Spermatophyta</taxon>
        <taxon>Magnoliopsida</taxon>
        <taxon>eudicotyledons</taxon>
        <taxon>Gunneridae</taxon>
        <taxon>Pentapetalae</taxon>
        <taxon>rosids</taxon>
        <taxon>malvids</taxon>
        <taxon>Malvales</taxon>
        <taxon>Malvaceae</taxon>
        <taxon>Malvoideae</taxon>
        <taxon>Gossypium</taxon>
    </lineage>
</organism>
<evidence type="ECO:0000313" key="3">
    <source>
        <dbReference type="Proteomes" id="UP000032304"/>
    </source>
</evidence>
<name>A0A0D2V4N4_GOSRA</name>
<feature type="compositionally biased region" description="Polar residues" evidence="1">
    <location>
        <begin position="67"/>
        <end position="86"/>
    </location>
</feature>
<dbReference type="KEGG" id="gra:105778762"/>
<dbReference type="PANTHER" id="PTHR47290">
    <property type="entry name" value="RING FINGER PROTEIN"/>
    <property type="match status" value="1"/>
</dbReference>
<dbReference type="Proteomes" id="UP000032304">
    <property type="component" value="Chromosome 12"/>
</dbReference>
<keyword evidence="3" id="KW-1185">Reference proteome</keyword>
<dbReference type="InterPro" id="IPR044171">
    <property type="entry name" value="LAX2-like"/>
</dbReference>